<dbReference type="Gene3D" id="1.10.10.10">
    <property type="entry name" value="Winged helix-like DNA-binding domain superfamily/Winged helix DNA-binding domain"/>
    <property type="match status" value="1"/>
</dbReference>
<dbReference type="AlphaFoldDB" id="A0A7L9WIT1"/>
<dbReference type="PANTHER" id="PTHR43537:SF20">
    <property type="entry name" value="HTH-TYPE TRANSCRIPTIONAL REPRESSOR GLAR"/>
    <property type="match status" value="1"/>
</dbReference>
<reference evidence="5 6" key="1">
    <citation type="submission" date="2019-10" db="EMBL/GenBank/DDBJ databases">
        <title>Pseudopuniceibacterium sp. HQ09 islated from Antarctica.</title>
        <authorList>
            <person name="Liao L."/>
            <person name="Su S."/>
            <person name="Chen B."/>
            <person name="Yu Y."/>
        </authorList>
    </citation>
    <scope>NUCLEOTIDE SEQUENCE [LARGE SCALE GENOMIC DNA]</scope>
    <source>
        <strain evidence="5 6">HQ09</strain>
    </source>
</reference>
<dbReference type="KEGG" id="pshq:F3W81_04490"/>
<dbReference type="GO" id="GO:0003677">
    <property type="term" value="F:DNA binding"/>
    <property type="evidence" value="ECO:0007669"/>
    <property type="project" value="UniProtKB-KW"/>
</dbReference>
<proteinExistence type="predicted"/>
<evidence type="ECO:0000256" key="2">
    <source>
        <dbReference type="ARBA" id="ARBA00023125"/>
    </source>
</evidence>
<dbReference type="RefSeq" id="WP_193082463.1">
    <property type="nucleotide sequence ID" value="NZ_CP045201.1"/>
</dbReference>
<protein>
    <submittedName>
        <fullName evidence="5">FCD domain-containing protein</fullName>
    </submittedName>
</protein>
<feature type="domain" description="HTH gntR-type" evidence="4">
    <location>
        <begin position="13"/>
        <end position="80"/>
    </location>
</feature>
<evidence type="ECO:0000259" key="4">
    <source>
        <dbReference type="PROSITE" id="PS50949"/>
    </source>
</evidence>
<evidence type="ECO:0000256" key="3">
    <source>
        <dbReference type="ARBA" id="ARBA00023163"/>
    </source>
</evidence>
<dbReference type="Pfam" id="PF07729">
    <property type="entry name" value="FCD"/>
    <property type="match status" value="1"/>
</dbReference>
<dbReference type="Proteomes" id="UP000594118">
    <property type="component" value="Chromosome"/>
</dbReference>
<evidence type="ECO:0000256" key="1">
    <source>
        <dbReference type="ARBA" id="ARBA00023015"/>
    </source>
</evidence>
<name>A0A7L9WIT1_9RHOB</name>
<dbReference type="InterPro" id="IPR036388">
    <property type="entry name" value="WH-like_DNA-bd_sf"/>
</dbReference>
<evidence type="ECO:0000313" key="5">
    <source>
        <dbReference type="EMBL" id="QOL80149.1"/>
    </source>
</evidence>
<dbReference type="EMBL" id="CP045201">
    <property type="protein sequence ID" value="QOL80149.1"/>
    <property type="molecule type" value="Genomic_DNA"/>
</dbReference>
<dbReference type="InterPro" id="IPR011711">
    <property type="entry name" value="GntR_C"/>
</dbReference>
<dbReference type="SUPFAM" id="SSF48008">
    <property type="entry name" value="GntR ligand-binding domain-like"/>
    <property type="match status" value="1"/>
</dbReference>
<dbReference type="InterPro" id="IPR000524">
    <property type="entry name" value="Tscrpt_reg_HTH_GntR"/>
</dbReference>
<evidence type="ECO:0000313" key="6">
    <source>
        <dbReference type="Proteomes" id="UP000594118"/>
    </source>
</evidence>
<dbReference type="Pfam" id="PF00392">
    <property type="entry name" value="GntR"/>
    <property type="match status" value="1"/>
</dbReference>
<keyword evidence="3" id="KW-0804">Transcription</keyword>
<keyword evidence="6" id="KW-1185">Reference proteome</keyword>
<dbReference type="InterPro" id="IPR008920">
    <property type="entry name" value="TF_FadR/GntR_C"/>
</dbReference>
<organism evidence="5 6">
    <name type="scientific">Pseudooceanicola spongiae</name>
    <dbReference type="NCBI Taxonomy" id="2613965"/>
    <lineage>
        <taxon>Bacteria</taxon>
        <taxon>Pseudomonadati</taxon>
        <taxon>Pseudomonadota</taxon>
        <taxon>Alphaproteobacteria</taxon>
        <taxon>Rhodobacterales</taxon>
        <taxon>Paracoccaceae</taxon>
        <taxon>Pseudooceanicola</taxon>
    </lineage>
</organism>
<dbReference type="GO" id="GO:0003700">
    <property type="term" value="F:DNA-binding transcription factor activity"/>
    <property type="evidence" value="ECO:0007669"/>
    <property type="project" value="InterPro"/>
</dbReference>
<dbReference type="PANTHER" id="PTHR43537">
    <property type="entry name" value="TRANSCRIPTIONAL REGULATOR, GNTR FAMILY"/>
    <property type="match status" value="1"/>
</dbReference>
<keyword evidence="2" id="KW-0238">DNA-binding</keyword>
<keyword evidence="1" id="KW-0805">Transcription regulation</keyword>
<dbReference type="SUPFAM" id="SSF46785">
    <property type="entry name" value="Winged helix' DNA-binding domain"/>
    <property type="match status" value="1"/>
</dbReference>
<dbReference type="InterPro" id="IPR036390">
    <property type="entry name" value="WH_DNA-bd_sf"/>
</dbReference>
<dbReference type="SMART" id="SM00345">
    <property type="entry name" value="HTH_GNTR"/>
    <property type="match status" value="1"/>
</dbReference>
<accession>A0A7L9WIT1</accession>
<dbReference type="PROSITE" id="PS50949">
    <property type="entry name" value="HTH_GNTR"/>
    <property type="match status" value="1"/>
</dbReference>
<dbReference type="SMART" id="SM00895">
    <property type="entry name" value="FCD"/>
    <property type="match status" value="1"/>
</dbReference>
<sequence>MSGKTFFLDKDGDSIADKVLRRIRFDIITNTLKPGDRLRLERLRETYGASVSTLREILNRLAAEYFVVAEGNRGFGVAPISQRDLRDICEMRLLLECHALRRSIEVGSLDWEAQVVCCHHKLHTVESQLIGGDDTQVMKWVQYDWDFHHATVVACDRPVLSASHSNIFDRFMRYHLYVLDFRGRPAAEEHARLRDLVVGRDADGAVALLTSHVTAGMEHIIASGKIPA</sequence>
<gene>
    <name evidence="5" type="ORF">F3W81_04490</name>
</gene>
<dbReference type="Gene3D" id="1.20.120.530">
    <property type="entry name" value="GntR ligand-binding domain-like"/>
    <property type="match status" value="1"/>
</dbReference>